<evidence type="ECO:0000256" key="1">
    <source>
        <dbReference type="ARBA" id="ARBA00001974"/>
    </source>
</evidence>
<evidence type="ECO:0000313" key="7">
    <source>
        <dbReference type="Proteomes" id="UP000050795"/>
    </source>
</evidence>
<keyword evidence="4" id="KW-0560">Oxidoreductase</keyword>
<dbReference type="GO" id="GO:0016491">
    <property type="term" value="F:oxidoreductase activity"/>
    <property type="evidence" value="ECO:0007669"/>
    <property type="project" value="UniProtKB-KW"/>
</dbReference>
<dbReference type="PANTHER" id="PTHR43429:SF2">
    <property type="entry name" value="PYRIDINE NUCLEOTIDE-DISULFIDE OXIDOREDUCTASE DOMAIN-CONTAINING PROTEIN 1"/>
    <property type="match status" value="1"/>
</dbReference>
<keyword evidence="2 4" id="KW-0285">Flavoprotein</keyword>
<feature type="region of interest" description="Disordered" evidence="5">
    <location>
        <begin position="389"/>
        <end position="411"/>
    </location>
</feature>
<comment type="cofactor">
    <cofactor evidence="1 4">
        <name>FAD</name>
        <dbReference type="ChEBI" id="CHEBI:57692"/>
    </cofactor>
</comment>
<dbReference type="InterPro" id="IPR050260">
    <property type="entry name" value="FAD-bd_OxRdtase"/>
</dbReference>
<dbReference type="Proteomes" id="UP000050795">
    <property type="component" value="Unassembled WGS sequence"/>
</dbReference>
<dbReference type="InterPro" id="IPR023753">
    <property type="entry name" value="FAD/NAD-binding_dom"/>
</dbReference>
<keyword evidence="7" id="KW-1185">Reference proteome</keyword>
<feature type="domain" description="FAD/NAD(P)-binding" evidence="6">
    <location>
        <begin position="9"/>
        <end position="212"/>
    </location>
</feature>
<evidence type="ECO:0000256" key="2">
    <source>
        <dbReference type="ARBA" id="ARBA00022630"/>
    </source>
</evidence>
<dbReference type="EC" id="1.4.3.-" evidence="4"/>
<dbReference type="Gene3D" id="3.50.50.60">
    <property type="entry name" value="FAD/NAD(P)-binding domain"/>
    <property type="match status" value="3"/>
</dbReference>
<evidence type="ECO:0000256" key="4">
    <source>
        <dbReference type="RuleBase" id="RU362067"/>
    </source>
</evidence>
<feature type="compositionally biased region" description="Basic and acidic residues" evidence="5">
    <location>
        <begin position="391"/>
        <end position="401"/>
    </location>
</feature>
<reference evidence="7" key="1">
    <citation type="submission" date="2022-06" db="EMBL/GenBank/DDBJ databases">
        <authorList>
            <person name="Berger JAMES D."/>
            <person name="Berger JAMES D."/>
        </authorList>
    </citation>
    <scope>NUCLEOTIDE SEQUENCE [LARGE SCALE GENOMIC DNA]</scope>
</reference>
<dbReference type="PRINTS" id="PR00757">
    <property type="entry name" value="AMINEOXDASEF"/>
</dbReference>
<evidence type="ECO:0000313" key="8">
    <source>
        <dbReference type="WBParaSite" id="TREG1_83330.3"/>
    </source>
</evidence>
<comment type="similarity">
    <text evidence="4">Belongs to the flavin monoamine oxidase family.</text>
</comment>
<evidence type="ECO:0000256" key="5">
    <source>
        <dbReference type="SAM" id="MobiDB-lite"/>
    </source>
</evidence>
<protein>
    <recommendedName>
        <fullName evidence="4">Amine oxidase</fullName>
        <ecNumber evidence="4">1.4.3.-</ecNumber>
    </recommendedName>
</protein>
<dbReference type="InterPro" id="IPR036188">
    <property type="entry name" value="FAD/NAD-bd_sf"/>
</dbReference>
<accession>A0AA85KEL6</accession>
<dbReference type="AlphaFoldDB" id="A0AA85KEL6"/>
<evidence type="ECO:0000259" key="6">
    <source>
        <dbReference type="Pfam" id="PF07992"/>
    </source>
</evidence>
<name>A0AA85KEL6_TRIRE</name>
<dbReference type="InterPro" id="IPR001613">
    <property type="entry name" value="Flavin_amine_oxidase"/>
</dbReference>
<dbReference type="SUPFAM" id="SSF51905">
    <property type="entry name" value="FAD/NAD(P)-binding domain"/>
    <property type="match status" value="2"/>
</dbReference>
<dbReference type="Pfam" id="PF07992">
    <property type="entry name" value="Pyr_redox_2"/>
    <property type="match status" value="2"/>
</dbReference>
<dbReference type="WBParaSite" id="TREG1_83330.3">
    <property type="protein sequence ID" value="TREG1_83330.3"/>
    <property type="gene ID" value="TREG1_83330"/>
</dbReference>
<evidence type="ECO:0000256" key="3">
    <source>
        <dbReference type="ARBA" id="ARBA00022827"/>
    </source>
</evidence>
<dbReference type="PANTHER" id="PTHR43429">
    <property type="entry name" value="PYRIDINE NUCLEOTIDE-DISULFIDE OXIDOREDUCTASE DOMAIN-CONTAINING"/>
    <property type="match status" value="1"/>
</dbReference>
<organism evidence="7 8">
    <name type="scientific">Trichobilharzia regenti</name>
    <name type="common">Nasal bird schistosome</name>
    <dbReference type="NCBI Taxonomy" id="157069"/>
    <lineage>
        <taxon>Eukaryota</taxon>
        <taxon>Metazoa</taxon>
        <taxon>Spiralia</taxon>
        <taxon>Lophotrochozoa</taxon>
        <taxon>Platyhelminthes</taxon>
        <taxon>Trematoda</taxon>
        <taxon>Digenea</taxon>
        <taxon>Strigeidida</taxon>
        <taxon>Schistosomatoidea</taxon>
        <taxon>Schistosomatidae</taxon>
        <taxon>Trichobilharzia</taxon>
    </lineage>
</organism>
<keyword evidence="3 4" id="KW-0274">FAD</keyword>
<sequence>MTLNSVSHYDFVIIGGGIAGVVCAETLCELLNLSEYSRASVLQADHLKRVALVSATETVKTTINLQRITNMIESFDVEEKSGSSWSETWPNTITVIHDILLKLDPFGHVIYLQKSGINNPISYGKLCLTTGGVPRLIDPKHPYVIGLRDTESIETFQNRLQGTRRLMLVGNGGIATEIAHEVSGCQIIWVIKDSSISAPFLDPVAAAFLLEAREISKQGNSEEKGGSASNLPGVASEVTQIRRMRYVVAGNDSVEDISETSKGHLILVPVQNQPLESHISKPQVTGAALGPDWAHGRNLLGRLTNTVDGGLLKVVYQAKIKTLLSPEEFLGKKRSETLPLPNGNITDNGSVIPVDDWPVYVELTNNEIYGCDLVVSAIGVEANFSPFNKNNRGDTDTDASAHKNSGNDDNEADTTKSLVFGCSFDRVSMRLGGGLLIDEQMRTSCKDVYAAGDCAYAHWTWSPHWFQMRLWNQARQMGFHIEFSFTLCDFRQQNVCSVIPMEIQMFHWTFLLNFSLM</sequence>
<proteinExistence type="inferred from homology"/>
<reference evidence="8" key="2">
    <citation type="submission" date="2023-11" db="UniProtKB">
        <authorList>
            <consortium name="WormBaseParasite"/>
        </authorList>
    </citation>
    <scope>IDENTIFICATION</scope>
</reference>
<feature type="domain" description="FAD/NAD(P)-binding" evidence="6">
    <location>
        <begin position="428"/>
        <end position="478"/>
    </location>
</feature>